<protein>
    <submittedName>
        <fullName evidence="4">CSON014234 protein</fullName>
    </submittedName>
</protein>
<dbReference type="AlphaFoldDB" id="A0A336MFQ9"/>
<feature type="signal peptide" evidence="2">
    <location>
        <begin position="1"/>
        <end position="24"/>
    </location>
</feature>
<accession>A0A336MFQ9</accession>
<feature type="chain" id="PRO_5016394837" evidence="2">
    <location>
        <begin position="25"/>
        <end position="244"/>
    </location>
</feature>
<dbReference type="GO" id="GO:0005576">
    <property type="term" value="C:extracellular region"/>
    <property type="evidence" value="ECO:0007669"/>
    <property type="project" value="InterPro"/>
</dbReference>
<gene>
    <name evidence="4" type="primary">CSON014234</name>
</gene>
<keyword evidence="2" id="KW-0732">Signal</keyword>
<feature type="region of interest" description="Disordered" evidence="1">
    <location>
        <begin position="90"/>
        <end position="244"/>
    </location>
</feature>
<dbReference type="EMBL" id="UFQT01000780">
    <property type="protein sequence ID" value="SSX27177.1"/>
    <property type="molecule type" value="Genomic_DNA"/>
</dbReference>
<feature type="compositionally biased region" description="Low complexity" evidence="1">
    <location>
        <begin position="90"/>
        <end position="188"/>
    </location>
</feature>
<evidence type="ECO:0000256" key="1">
    <source>
        <dbReference type="SAM" id="MobiDB-lite"/>
    </source>
</evidence>
<evidence type="ECO:0000313" key="4">
    <source>
        <dbReference type="EMBL" id="SSX27177.1"/>
    </source>
</evidence>
<feature type="domain" description="Chitin-binding type-2" evidence="3">
    <location>
        <begin position="26"/>
        <end position="81"/>
    </location>
</feature>
<evidence type="ECO:0000259" key="3">
    <source>
        <dbReference type="PROSITE" id="PS50940"/>
    </source>
</evidence>
<dbReference type="InterPro" id="IPR002557">
    <property type="entry name" value="Chitin-bd_dom"/>
</dbReference>
<dbReference type="SUPFAM" id="SSF57625">
    <property type="entry name" value="Invertebrate chitin-binding proteins"/>
    <property type="match status" value="1"/>
</dbReference>
<dbReference type="Gene3D" id="2.170.140.10">
    <property type="entry name" value="Chitin binding domain"/>
    <property type="match status" value="1"/>
</dbReference>
<dbReference type="SMART" id="SM00494">
    <property type="entry name" value="ChtBD2"/>
    <property type="match status" value="1"/>
</dbReference>
<evidence type="ECO:0000256" key="2">
    <source>
        <dbReference type="SAM" id="SignalP"/>
    </source>
</evidence>
<organism evidence="4">
    <name type="scientific">Culicoides sonorensis</name>
    <name type="common">Biting midge</name>
    <dbReference type="NCBI Taxonomy" id="179676"/>
    <lineage>
        <taxon>Eukaryota</taxon>
        <taxon>Metazoa</taxon>
        <taxon>Ecdysozoa</taxon>
        <taxon>Arthropoda</taxon>
        <taxon>Hexapoda</taxon>
        <taxon>Insecta</taxon>
        <taxon>Pterygota</taxon>
        <taxon>Neoptera</taxon>
        <taxon>Endopterygota</taxon>
        <taxon>Diptera</taxon>
        <taxon>Nematocera</taxon>
        <taxon>Chironomoidea</taxon>
        <taxon>Ceratopogonidae</taxon>
        <taxon>Ceratopogoninae</taxon>
        <taxon>Culicoides</taxon>
        <taxon>Monoculicoides</taxon>
    </lineage>
</organism>
<name>A0A336MFQ9_CULSO</name>
<dbReference type="VEuPathDB" id="VectorBase:CSON014234"/>
<reference evidence="4" key="1">
    <citation type="submission" date="2018-07" db="EMBL/GenBank/DDBJ databases">
        <authorList>
            <person name="Quirk P.G."/>
            <person name="Krulwich T.A."/>
        </authorList>
    </citation>
    <scope>NUCLEOTIDE SEQUENCE</scope>
</reference>
<dbReference type="Pfam" id="PF01607">
    <property type="entry name" value="CBM_14"/>
    <property type="match status" value="1"/>
</dbReference>
<dbReference type="PROSITE" id="PS50940">
    <property type="entry name" value="CHIT_BIND_II"/>
    <property type="match status" value="1"/>
</dbReference>
<proteinExistence type="predicted"/>
<dbReference type="GO" id="GO:0008061">
    <property type="term" value="F:chitin binding"/>
    <property type="evidence" value="ECO:0007669"/>
    <property type="project" value="InterPro"/>
</dbReference>
<feature type="compositionally biased region" description="Polar residues" evidence="1">
    <location>
        <begin position="214"/>
        <end position="244"/>
    </location>
</feature>
<dbReference type="InterPro" id="IPR036508">
    <property type="entry name" value="Chitin-bd_dom_sf"/>
</dbReference>
<sequence length="244" mass="26019">MSNKLVIVLITLIFMINLIEKSKSSDYVCSGTRRYQRDPVNCSIFYVCYYGQTKFICSDGLFFNTILDVCDWPQNVKDCFNGIVIPPPTTEATPSSTVSSSSTISPTEQPSSSANPIIETFSSTEPSTEASSSVSPVTEDSSSASPVTDASSSVSPVPEDSSSPNPITETSSESPVTEPSTSPSSSPTPDMPCSMPNASNTRMFIKLSLDISMVNPSNENPGNRSSRAPQTPNLGVNNLLVNES</sequence>